<evidence type="ECO:0000313" key="2">
    <source>
        <dbReference type="RefSeq" id="XP_006820155.1"/>
    </source>
</evidence>
<keyword evidence="1" id="KW-1185">Reference proteome</keyword>
<dbReference type="GeneID" id="100373377"/>
<protein>
    <submittedName>
        <fullName evidence="2">Uncharacterized protein LOC100373377</fullName>
    </submittedName>
</protein>
<organism evidence="1 2">
    <name type="scientific">Saccoglossus kowalevskii</name>
    <name type="common">Acorn worm</name>
    <dbReference type="NCBI Taxonomy" id="10224"/>
    <lineage>
        <taxon>Eukaryota</taxon>
        <taxon>Metazoa</taxon>
        <taxon>Hemichordata</taxon>
        <taxon>Enteropneusta</taxon>
        <taxon>Harrimaniidae</taxon>
        <taxon>Saccoglossus</taxon>
    </lineage>
</organism>
<dbReference type="RefSeq" id="XP_006820155.1">
    <property type="nucleotide sequence ID" value="XM_006820092.1"/>
</dbReference>
<reference evidence="2" key="1">
    <citation type="submission" date="2025-08" db="UniProtKB">
        <authorList>
            <consortium name="RefSeq"/>
        </authorList>
    </citation>
    <scope>IDENTIFICATION</scope>
    <source>
        <tissue evidence="2">Testes</tissue>
    </source>
</reference>
<proteinExistence type="predicted"/>
<gene>
    <name evidence="2" type="primary">LOC100373377</name>
</gene>
<name>A0ABM0MJG4_SACKO</name>
<evidence type="ECO:0000313" key="1">
    <source>
        <dbReference type="Proteomes" id="UP000694865"/>
    </source>
</evidence>
<sequence>MCEARLDDRTLRQLKLKVRTACESDSTKYQYPLLCSAVQSGTSRQSIRKRQAGSAFSGVEHLRRLLLRGLLGKLCEAGLSCSPEDVTLPPSHRNDYRDDLLRHGVTPVNRLDMFPRQ</sequence>
<dbReference type="Proteomes" id="UP000694865">
    <property type="component" value="Unplaced"/>
</dbReference>
<accession>A0ABM0MJG4</accession>